<proteinExistence type="predicted"/>
<dbReference type="AlphaFoldDB" id="A0A8J8T3F9"/>
<comment type="caution">
    <text evidence="2">The sequence shown here is derived from an EMBL/GenBank/DDBJ whole genome shotgun (WGS) entry which is preliminary data.</text>
</comment>
<evidence type="ECO:0000259" key="1">
    <source>
        <dbReference type="PROSITE" id="PS50011"/>
    </source>
</evidence>
<organism evidence="2 3">
    <name type="scientific">Halteria grandinella</name>
    <dbReference type="NCBI Taxonomy" id="5974"/>
    <lineage>
        <taxon>Eukaryota</taxon>
        <taxon>Sar</taxon>
        <taxon>Alveolata</taxon>
        <taxon>Ciliophora</taxon>
        <taxon>Intramacronucleata</taxon>
        <taxon>Spirotrichea</taxon>
        <taxon>Stichotrichia</taxon>
        <taxon>Sporadotrichida</taxon>
        <taxon>Halteriidae</taxon>
        <taxon>Halteria</taxon>
    </lineage>
</organism>
<dbReference type="SUPFAM" id="SSF56112">
    <property type="entry name" value="Protein kinase-like (PK-like)"/>
    <property type="match status" value="1"/>
</dbReference>
<dbReference type="PANTHER" id="PTHR24361:SF613">
    <property type="entry name" value="NUCLEAR RECEPTOR-BINDING PROTEIN-RELATED"/>
    <property type="match status" value="1"/>
</dbReference>
<keyword evidence="3" id="KW-1185">Reference proteome</keyword>
<dbReference type="Proteomes" id="UP000785679">
    <property type="component" value="Unassembled WGS sequence"/>
</dbReference>
<dbReference type="EMBL" id="RRYP01007957">
    <property type="protein sequence ID" value="TNV80121.1"/>
    <property type="molecule type" value="Genomic_DNA"/>
</dbReference>
<dbReference type="InterPro" id="IPR000719">
    <property type="entry name" value="Prot_kinase_dom"/>
</dbReference>
<evidence type="ECO:0000313" key="2">
    <source>
        <dbReference type="EMBL" id="TNV80121.1"/>
    </source>
</evidence>
<dbReference type="GO" id="GO:0005737">
    <property type="term" value="C:cytoplasm"/>
    <property type="evidence" value="ECO:0007669"/>
    <property type="project" value="TreeGrafter"/>
</dbReference>
<dbReference type="PANTHER" id="PTHR24361">
    <property type="entry name" value="MITOGEN-ACTIVATED KINASE KINASE KINASE"/>
    <property type="match status" value="1"/>
</dbReference>
<dbReference type="GO" id="GO:0004674">
    <property type="term" value="F:protein serine/threonine kinase activity"/>
    <property type="evidence" value="ECO:0007669"/>
    <property type="project" value="TreeGrafter"/>
</dbReference>
<feature type="domain" description="Protein kinase" evidence="1">
    <location>
        <begin position="13"/>
        <end position="276"/>
    </location>
</feature>
<protein>
    <recommendedName>
        <fullName evidence="1">Protein kinase domain-containing protein</fullName>
    </recommendedName>
</protein>
<reference evidence="2" key="1">
    <citation type="submission" date="2019-06" db="EMBL/GenBank/DDBJ databases">
        <authorList>
            <person name="Zheng W."/>
        </authorList>
    </citation>
    <scope>NUCLEOTIDE SEQUENCE</scope>
    <source>
        <strain evidence="2">QDHG01</strain>
    </source>
</reference>
<dbReference type="Gene3D" id="1.10.510.10">
    <property type="entry name" value="Transferase(Phosphotransferase) domain 1"/>
    <property type="match status" value="1"/>
</dbReference>
<evidence type="ECO:0000313" key="3">
    <source>
        <dbReference type="Proteomes" id="UP000785679"/>
    </source>
</evidence>
<dbReference type="PROSITE" id="PS50011">
    <property type="entry name" value="PROTEIN_KINASE_DOM"/>
    <property type="match status" value="1"/>
</dbReference>
<dbReference type="Pfam" id="PF00069">
    <property type="entry name" value="Pkinase"/>
    <property type="match status" value="1"/>
</dbReference>
<dbReference type="OrthoDB" id="291146at2759"/>
<accession>A0A8J8T3F9</accession>
<dbReference type="InterPro" id="IPR011009">
    <property type="entry name" value="Kinase-like_dom_sf"/>
</dbReference>
<sequence>MEAIEQQLVIKHYRTIKKLAEGKLATVHLAFDESHHRLCSVKLQKIIDNEVKRCKSNQAFIKEISALKKAKHPFIIELIDSFYWEPQNQPSRWVLVLEHADGGTLYDTFIKPCKPPPDKHSLAWFAQLSLALAHLNSLSINKVNLNPYCIVIVGEKTGGVAKIGEMGYVTSDCIDKEGKLVSASRYYAPEQFNEEGVTKKNNWALGIVFYELLTGGQHPFESSFNEISYLTRLPKLEFRQNSMISKDMKDLFKLLLEKNPLQRICIQDLLCRDIPIQGV</sequence>
<dbReference type="GO" id="GO:0005524">
    <property type="term" value="F:ATP binding"/>
    <property type="evidence" value="ECO:0007669"/>
    <property type="project" value="InterPro"/>
</dbReference>
<gene>
    <name evidence="2" type="ORF">FGO68_gene4934</name>
</gene>
<dbReference type="InterPro" id="IPR053235">
    <property type="entry name" value="Ser_Thr_kinase"/>
</dbReference>
<name>A0A8J8T3F9_HALGN</name>